<reference evidence="1 2" key="1">
    <citation type="journal article" date="2021" name="Plant Biotechnol. J.">
        <title>Multi-omics assisted identification of the key and species-specific regulatory components of drought-tolerant mechanisms in Gossypium stocksii.</title>
        <authorList>
            <person name="Yu D."/>
            <person name="Ke L."/>
            <person name="Zhang D."/>
            <person name="Wu Y."/>
            <person name="Sun Y."/>
            <person name="Mei J."/>
            <person name="Sun J."/>
            <person name="Sun Y."/>
        </authorList>
    </citation>
    <scope>NUCLEOTIDE SEQUENCE [LARGE SCALE GENOMIC DNA]</scope>
    <source>
        <strain evidence="2">cv. E1</strain>
        <tissue evidence="1">Leaf</tissue>
    </source>
</reference>
<dbReference type="AlphaFoldDB" id="A0A9D3W155"/>
<evidence type="ECO:0000313" key="1">
    <source>
        <dbReference type="EMBL" id="KAH1107064.1"/>
    </source>
</evidence>
<accession>A0A9D3W155</accession>
<gene>
    <name evidence="1" type="ORF">J1N35_010832</name>
</gene>
<keyword evidence="2" id="KW-1185">Reference proteome</keyword>
<dbReference type="Proteomes" id="UP000828251">
    <property type="component" value="Unassembled WGS sequence"/>
</dbReference>
<protein>
    <submittedName>
        <fullName evidence="1">Uncharacterized protein</fullName>
    </submittedName>
</protein>
<feature type="non-terminal residue" evidence="1">
    <location>
        <position position="1"/>
    </location>
</feature>
<dbReference type="OrthoDB" id="10518141at2759"/>
<sequence length="52" mass="5978">RSTDSDHMGYGQQLNQIKGEMHLMKSDIQQVSIEYAQTCINLAELKVEMHNI</sequence>
<organism evidence="1 2">
    <name type="scientific">Gossypium stocksii</name>
    <dbReference type="NCBI Taxonomy" id="47602"/>
    <lineage>
        <taxon>Eukaryota</taxon>
        <taxon>Viridiplantae</taxon>
        <taxon>Streptophyta</taxon>
        <taxon>Embryophyta</taxon>
        <taxon>Tracheophyta</taxon>
        <taxon>Spermatophyta</taxon>
        <taxon>Magnoliopsida</taxon>
        <taxon>eudicotyledons</taxon>
        <taxon>Gunneridae</taxon>
        <taxon>Pentapetalae</taxon>
        <taxon>rosids</taxon>
        <taxon>malvids</taxon>
        <taxon>Malvales</taxon>
        <taxon>Malvaceae</taxon>
        <taxon>Malvoideae</taxon>
        <taxon>Gossypium</taxon>
    </lineage>
</organism>
<dbReference type="EMBL" id="JAIQCV010000004">
    <property type="protein sequence ID" value="KAH1107064.1"/>
    <property type="molecule type" value="Genomic_DNA"/>
</dbReference>
<evidence type="ECO:0000313" key="2">
    <source>
        <dbReference type="Proteomes" id="UP000828251"/>
    </source>
</evidence>
<proteinExistence type="predicted"/>
<comment type="caution">
    <text evidence="1">The sequence shown here is derived from an EMBL/GenBank/DDBJ whole genome shotgun (WGS) entry which is preliminary data.</text>
</comment>
<name>A0A9D3W155_9ROSI</name>
<feature type="non-terminal residue" evidence="1">
    <location>
        <position position="52"/>
    </location>
</feature>